<dbReference type="PROSITE" id="PS50172">
    <property type="entry name" value="BRCT"/>
    <property type="match status" value="1"/>
</dbReference>
<keyword evidence="7" id="KW-1185">Reference proteome</keyword>
<dbReference type="InterPro" id="IPR036420">
    <property type="entry name" value="BRCT_dom_sf"/>
</dbReference>
<evidence type="ECO:0000256" key="1">
    <source>
        <dbReference type="ARBA" id="ARBA00004123"/>
    </source>
</evidence>
<evidence type="ECO:0000259" key="5">
    <source>
        <dbReference type="PROSITE" id="PS50172"/>
    </source>
</evidence>
<dbReference type="PANTHER" id="PTHR23196:SF32">
    <property type="entry name" value="BRCT DOMAIN-CONTAINING DNA REPAIR PROTEIN"/>
    <property type="match status" value="1"/>
</dbReference>
<proteinExistence type="predicted"/>
<comment type="subcellular location">
    <subcellularLocation>
        <location evidence="1">Nucleus</location>
    </subcellularLocation>
</comment>
<dbReference type="AlphaFoldDB" id="A0AAV5HIY9"/>
<dbReference type="EMBL" id="BPVZ01000001">
    <property type="protein sequence ID" value="GKU86720.1"/>
    <property type="molecule type" value="Genomic_DNA"/>
</dbReference>
<accession>A0AAV5HIY9</accession>
<dbReference type="CDD" id="cd17744">
    <property type="entry name" value="BRCT_MDC1_rpt1"/>
    <property type="match status" value="1"/>
</dbReference>
<evidence type="ECO:0000313" key="6">
    <source>
        <dbReference type="EMBL" id="GKU86720.1"/>
    </source>
</evidence>
<gene>
    <name evidence="6" type="ORF">SLEP1_g1210</name>
</gene>
<organism evidence="6 7">
    <name type="scientific">Rubroshorea leprosula</name>
    <dbReference type="NCBI Taxonomy" id="152421"/>
    <lineage>
        <taxon>Eukaryota</taxon>
        <taxon>Viridiplantae</taxon>
        <taxon>Streptophyta</taxon>
        <taxon>Embryophyta</taxon>
        <taxon>Tracheophyta</taxon>
        <taxon>Spermatophyta</taxon>
        <taxon>Magnoliopsida</taxon>
        <taxon>eudicotyledons</taxon>
        <taxon>Gunneridae</taxon>
        <taxon>Pentapetalae</taxon>
        <taxon>rosids</taxon>
        <taxon>malvids</taxon>
        <taxon>Malvales</taxon>
        <taxon>Dipterocarpaceae</taxon>
        <taxon>Rubroshorea</taxon>
    </lineage>
</organism>
<feature type="domain" description="BRCT" evidence="5">
    <location>
        <begin position="869"/>
        <end position="933"/>
    </location>
</feature>
<keyword evidence="2" id="KW-0227">DNA damage</keyword>
<name>A0AAV5HIY9_9ROSI</name>
<evidence type="ECO:0000256" key="4">
    <source>
        <dbReference type="SAM" id="MobiDB-lite"/>
    </source>
</evidence>
<sequence>MGFIFFFFFTSVSGCKLGDLNGNGCQEFQDTVPFGDTMVIDSPSVGTHGEKLCFDSEVVDDQGSDEETRLECEEEVVLDSEDEELCQSKAASFVGVETYRRCKRKTVDMQNRKLSLHCEQTKCLAADPISSIDQQCIAVAGNKGSSIDFESFDGKKDLPESSTSDRLPGRFYCISSQQSRESSQALEFVDNFIKLNTMNVSQGVEPRKIVTEKSHSISSARGAQNLAKIIKERTLGSETGTFEWVENHQHEEIDFSSERMKSSSRFGDDSVEKTATSHLDSKGPGILANEHEKIKMLTDLHVNPSCTRRNLLNGSIRECDEHSQTDLSGSGQELGATGIGRDMEDMPDIGIGTQIAVEAIEALAYAAPDHFQVGREYHAPENTTEDSPKGMMDGEALLKQHSFLISTFTEIGGNARQPIRRKRSARKFNKKVPSLFPKHYKNQKLDPELETTTKAKGRQTKVDEAVASKNGKRCVSYKSPIRNEKICCVSKGLSKGGPATAHKVEQWMNVTEGDLLTYRRKRKGAAADSSRKHSEVHRNASAEATGSKLAEQGEPDTVHKTEQWMAGYIMKGSKDQLENPGEKTQNVTEDSRRKGVAADSRRKHSELHLNGCSEAINTKLSEKKQTGRQLAATTSFLKVEEWNYPKGKRTSHKVQSHFSGASAICALFTTIDGKENIHNVRCCKLSENCKETSRKKLKHAAHLQPSLEHRKGLSRQSFKEEASGVVSNCRSAVSNNGMLPVDLDRPSASAEFGELFKMDAQSLSGAVNHGIEVSLDMSVEPSGSKRTIPFSSTKSVNEVSSDYMQYVYRRKPSNRNLPKSSLLKELVKLSIPERIPDFTWKDLRRRRDSTCIRVLFSQHLDDDTIKQQKKISARLGISITSNSMDATHYIADRFVRTRNMLEAIAAGKPVVTPLWLENSAQASLILDEKNYILRDSKKEKEIGFSMPGSLARASQFPLLKDKRVCITPNVKPNKEMITSLVKAVQGKTVEGSQIFAVKDLIIPDDLLILSSELDEAICTPLLEKGAAVYSSDLLLNGIVLQKLEYKRHRIFTSFRANQKFKR</sequence>
<evidence type="ECO:0000256" key="3">
    <source>
        <dbReference type="ARBA" id="ARBA00023242"/>
    </source>
</evidence>
<comment type="caution">
    <text evidence="6">The sequence shown here is derived from an EMBL/GenBank/DDBJ whole genome shotgun (WGS) entry which is preliminary data.</text>
</comment>
<feature type="compositionally biased region" description="Basic and acidic residues" evidence="4">
    <location>
        <begin position="529"/>
        <end position="540"/>
    </location>
</feature>
<protein>
    <recommendedName>
        <fullName evidence="5">BRCT domain-containing protein</fullName>
    </recommendedName>
</protein>
<keyword evidence="3" id="KW-0539">Nucleus</keyword>
<dbReference type="Gene3D" id="3.40.50.10190">
    <property type="entry name" value="BRCT domain"/>
    <property type="match status" value="2"/>
</dbReference>
<reference evidence="6 7" key="1">
    <citation type="journal article" date="2021" name="Commun. Biol.">
        <title>The genome of Shorea leprosula (Dipterocarpaceae) highlights the ecological relevance of drought in aseasonal tropical rainforests.</title>
        <authorList>
            <person name="Ng K.K.S."/>
            <person name="Kobayashi M.J."/>
            <person name="Fawcett J.A."/>
            <person name="Hatakeyama M."/>
            <person name="Paape T."/>
            <person name="Ng C.H."/>
            <person name="Ang C.C."/>
            <person name="Tnah L.H."/>
            <person name="Lee C.T."/>
            <person name="Nishiyama T."/>
            <person name="Sese J."/>
            <person name="O'Brien M.J."/>
            <person name="Copetti D."/>
            <person name="Mohd Noor M.I."/>
            <person name="Ong R.C."/>
            <person name="Putra M."/>
            <person name="Sireger I.Z."/>
            <person name="Indrioko S."/>
            <person name="Kosugi Y."/>
            <person name="Izuno A."/>
            <person name="Isagi Y."/>
            <person name="Lee S.L."/>
            <person name="Shimizu K.K."/>
        </authorList>
    </citation>
    <scope>NUCLEOTIDE SEQUENCE [LARGE SCALE GENOMIC DNA]</scope>
    <source>
        <strain evidence="6">214</strain>
    </source>
</reference>
<evidence type="ECO:0000256" key="2">
    <source>
        <dbReference type="ARBA" id="ARBA00022763"/>
    </source>
</evidence>
<dbReference type="Proteomes" id="UP001054252">
    <property type="component" value="Unassembled WGS sequence"/>
</dbReference>
<dbReference type="Pfam" id="PF16770">
    <property type="entry name" value="RTT107_BRCT_5"/>
    <property type="match status" value="1"/>
</dbReference>
<feature type="region of interest" description="Disordered" evidence="4">
    <location>
        <begin position="521"/>
        <end position="557"/>
    </location>
</feature>
<dbReference type="PANTHER" id="PTHR23196">
    <property type="entry name" value="PAX TRANSCRIPTION ACTIVATION DOMAIN INTERACTING PROTEIN"/>
    <property type="match status" value="1"/>
</dbReference>
<dbReference type="Pfam" id="PF16589">
    <property type="entry name" value="BRCT_2"/>
    <property type="match status" value="1"/>
</dbReference>
<dbReference type="CDD" id="cd18432">
    <property type="entry name" value="BRCT_PAXIP1_rpt6_like"/>
    <property type="match status" value="1"/>
</dbReference>
<dbReference type="InterPro" id="IPR001357">
    <property type="entry name" value="BRCT_dom"/>
</dbReference>
<feature type="region of interest" description="Disordered" evidence="4">
    <location>
        <begin position="573"/>
        <end position="604"/>
    </location>
</feature>
<dbReference type="InterPro" id="IPR051579">
    <property type="entry name" value="DDR_Transcriptional_Reg"/>
</dbReference>
<dbReference type="GO" id="GO:0005634">
    <property type="term" value="C:nucleus"/>
    <property type="evidence" value="ECO:0007669"/>
    <property type="project" value="UniProtKB-SubCell"/>
</dbReference>
<dbReference type="SUPFAM" id="SSF52113">
    <property type="entry name" value="BRCT domain"/>
    <property type="match status" value="1"/>
</dbReference>
<evidence type="ECO:0000313" key="7">
    <source>
        <dbReference type="Proteomes" id="UP001054252"/>
    </source>
</evidence>
<dbReference type="GO" id="GO:0006974">
    <property type="term" value="P:DNA damage response"/>
    <property type="evidence" value="ECO:0007669"/>
    <property type="project" value="UniProtKB-KW"/>
</dbReference>